<proteinExistence type="predicted"/>
<sequence>MSSDFDDIRPISALNTGPDPRISAPTAPATGTDPRTAYQMPEPPAQTDVRDLDPAPRATTGGGQDGGYDGGGIRTMSAGGDSGGVRTNSLHGVEDPAALNRAGQAANEMAGVVQSHGHVGDDERMWGAVGALSGDLWGGQLGVELSRTMESWDKQATRLKKLCQEIGTRCTTTAGNYTRTESANEQEMNAVHSSLSDFN</sequence>
<name>A0A101UPX9_9ACTN</name>
<dbReference type="Gene3D" id="1.10.287.1060">
    <property type="entry name" value="ESAT-6-like"/>
    <property type="match status" value="1"/>
</dbReference>
<dbReference type="Proteomes" id="UP000053260">
    <property type="component" value="Unassembled WGS sequence"/>
</dbReference>
<keyword evidence="3" id="KW-1185">Reference proteome</keyword>
<dbReference type="STRING" id="909626.AQJ91_45330"/>
<feature type="region of interest" description="Disordered" evidence="1">
    <location>
        <begin position="1"/>
        <end position="89"/>
    </location>
</feature>
<dbReference type="OrthoDB" id="4153121at2"/>
<organism evidence="2 3">
    <name type="scientific">Streptomyces dysideae</name>
    <dbReference type="NCBI Taxonomy" id="909626"/>
    <lineage>
        <taxon>Bacteria</taxon>
        <taxon>Bacillati</taxon>
        <taxon>Actinomycetota</taxon>
        <taxon>Actinomycetes</taxon>
        <taxon>Kitasatosporales</taxon>
        <taxon>Streptomycetaceae</taxon>
        <taxon>Streptomyces</taxon>
    </lineage>
</organism>
<dbReference type="RefSeq" id="WP_067035231.1">
    <property type="nucleotide sequence ID" value="NZ_KQ949130.1"/>
</dbReference>
<evidence type="ECO:0000313" key="2">
    <source>
        <dbReference type="EMBL" id="KUO14725.1"/>
    </source>
</evidence>
<accession>A0A101UPX9</accession>
<feature type="compositionally biased region" description="Gly residues" evidence="1">
    <location>
        <begin position="60"/>
        <end position="73"/>
    </location>
</feature>
<comment type="caution">
    <text evidence="2">The sequence shown here is derived from an EMBL/GenBank/DDBJ whole genome shotgun (WGS) entry which is preliminary data.</text>
</comment>
<dbReference type="AlphaFoldDB" id="A0A101UPX9"/>
<dbReference type="SUPFAM" id="SSF140453">
    <property type="entry name" value="EsxAB dimer-like"/>
    <property type="match status" value="1"/>
</dbReference>
<reference evidence="2 3" key="1">
    <citation type="submission" date="2015-10" db="EMBL/GenBank/DDBJ databases">
        <title>Draft genome sequence of Streptomyces sp. RV15, isolated from a marine sponge.</title>
        <authorList>
            <person name="Ruckert C."/>
            <person name="Abdelmohsen U.R."/>
            <person name="Winkler A."/>
            <person name="Hentschel U."/>
            <person name="Kalinowski J."/>
            <person name="Kampfer P."/>
            <person name="Glaeser S."/>
        </authorList>
    </citation>
    <scope>NUCLEOTIDE SEQUENCE [LARGE SCALE GENOMIC DNA]</scope>
    <source>
        <strain evidence="2 3">RV15</strain>
    </source>
</reference>
<dbReference type="EMBL" id="LMXB01000134">
    <property type="protein sequence ID" value="KUO14725.1"/>
    <property type="molecule type" value="Genomic_DNA"/>
</dbReference>
<gene>
    <name evidence="2" type="ORF">AQJ91_45330</name>
</gene>
<evidence type="ECO:0000313" key="3">
    <source>
        <dbReference type="Proteomes" id="UP000053260"/>
    </source>
</evidence>
<evidence type="ECO:0000256" key="1">
    <source>
        <dbReference type="SAM" id="MobiDB-lite"/>
    </source>
</evidence>
<protein>
    <submittedName>
        <fullName evidence="2">Uncharacterized protein</fullName>
    </submittedName>
</protein>
<dbReference type="InterPro" id="IPR036689">
    <property type="entry name" value="ESAT-6-like_sf"/>
</dbReference>